<evidence type="ECO:0000313" key="3">
    <source>
        <dbReference type="EMBL" id="MBS9478126.1"/>
    </source>
</evidence>
<proteinExistence type="predicted"/>
<name>A0ABS5RB34_9HYPH</name>
<dbReference type="RefSeq" id="WP_213755939.1">
    <property type="nucleotide sequence ID" value="NZ_JAHCQH010000017.1"/>
</dbReference>
<evidence type="ECO:0000256" key="1">
    <source>
        <dbReference type="SAM" id="SignalP"/>
    </source>
</evidence>
<dbReference type="Pfam" id="PF09832">
    <property type="entry name" value="DUF2059"/>
    <property type="match status" value="1"/>
</dbReference>
<accession>A0ABS5RB34</accession>
<keyword evidence="4" id="KW-1185">Reference proteome</keyword>
<protein>
    <submittedName>
        <fullName evidence="3">DUF2059 domain-containing protein</fullName>
    </submittedName>
</protein>
<feature type="signal peptide" evidence="1">
    <location>
        <begin position="1"/>
        <end position="30"/>
    </location>
</feature>
<feature type="domain" description="DUF2059" evidence="2">
    <location>
        <begin position="119"/>
        <end position="176"/>
    </location>
</feature>
<keyword evidence="1" id="KW-0732">Signal</keyword>
<dbReference type="EMBL" id="JAHCQH010000017">
    <property type="protein sequence ID" value="MBS9478126.1"/>
    <property type="molecule type" value="Genomic_DNA"/>
</dbReference>
<feature type="chain" id="PRO_5045757322" evidence="1">
    <location>
        <begin position="31"/>
        <end position="193"/>
    </location>
</feature>
<reference evidence="3" key="1">
    <citation type="submission" date="2021-05" db="EMBL/GenBank/DDBJ databases">
        <authorList>
            <person name="Sun Q."/>
            <person name="Inoue M."/>
        </authorList>
    </citation>
    <scope>NUCLEOTIDE SEQUENCE</scope>
    <source>
        <strain evidence="3">VKM B-3255</strain>
    </source>
</reference>
<dbReference type="InterPro" id="IPR018637">
    <property type="entry name" value="DUF2059"/>
</dbReference>
<gene>
    <name evidence="3" type="ORF">KIP89_13505</name>
</gene>
<evidence type="ECO:0000313" key="4">
    <source>
        <dbReference type="Proteomes" id="UP001166585"/>
    </source>
</evidence>
<organism evidence="3 4">
    <name type="scientific">Ancylobacter radicis</name>
    <dbReference type="NCBI Taxonomy" id="2836179"/>
    <lineage>
        <taxon>Bacteria</taxon>
        <taxon>Pseudomonadati</taxon>
        <taxon>Pseudomonadota</taxon>
        <taxon>Alphaproteobacteria</taxon>
        <taxon>Hyphomicrobiales</taxon>
        <taxon>Xanthobacteraceae</taxon>
        <taxon>Ancylobacter</taxon>
    </lineage>
</organism>
<dbReference type="Proteomes" id="UP001166585">
    <property type="component" value="Unassembled WGS sequence"/>
</dbReference>
<comment type="caution">
    <text evidence="3">The sequence shown here is derived from an EMBL/GenBank/DDBJ whole genome shotgun (WGS) entry which is preliminary data.</text>
</comment>
<evidence type="ECO:0000259" key="2">
    <source>
        <dbReference type="Pfam" id="PF09832"/>
    </source>
</evidence>
<sequence>MRVAFAGRDGKRLIGAGLAALVLASAPALAQQPAPFTMGQAGTTAGTTPAKAAEPSAAQIKLANELLIANGEASSFDALIPGIIEQAAGSFVQANPDLIRDLRDVAKQLVPEYEKRRSEIVQILARTYAQQFSEAELSELLTFYRSAVGKKLVERRQQLLDDGLRGIQSWSAKFSKEMETRVRDEMKKRGFTI</sequence>